<feature type="transmembrane region" description="Helical" evidence="10">
    <location>
        <begin position="415"/>
        <end position="435"/>
    </location>
</feature>
<dbReference type="PANTHER" id="PTHR13117:SF5">
    <property type="entry name" value="PROTEIN RFT1 HOMOLOG"/>
    <property type="match status" value="1"/>
</dbReference>
<feature type="transmembrane region" description="Helical" evidence="10">
    <location>
        <begin position="441"/>
        <end position="462"/>
    </location>
</feature>
<dbReference type="PANTHER" id="PTHR13117">
    <property type="entry name" value="ENDOPLASMIC RETICULUM MULTISPAN TRANSMEMBRANE PROTEIN-RELATED"/>
    <property type="match status" value="1"/>
</dbReference>
<proteinExistence type="inferred from homology"/>
<dbReference type="Pfam" id="PF04506">
    <property type="entry name" value="Rft-1"/>
    <property type="match status" value="1"/>
</dbReference>
<keyword evidence="7 10" id="KW-0472">Membrane</keyword>
<feature type="transmembrane region" description="Helical" evidence="10">
    <location>
        <begin position="176"/>
        <end position="198"/>
    </location>
</feature>
<feature type="transmembrane region" description="Helical" evidence="10">
    <location>
        <begin position="342"/>
        <end position="364"/>
    </location>
</feature>
<keyword evidence="6 10" id="KW-1133">Transmembrane helix</keyword>
<dbReference type="GO" id="GO:0006488">
    <property type="term" value="P:dolichol-linked oligosaccharide biosynthetic process"/>
    <property type="evidence" value="ECO:0007669"/>
    <property type="project" value="InterPro"/>
</dbReference>
<organism evidence="11 12">
    <name type="scientific">Rhizodiscina lignyota</name>
    <dbReference type="NCBI Taxonomy" id="1504668"/>
    <lineage>
        <taxon>Eukaryota</taxon>
        <taxon>Fungi</taxon>
        <taxon>Dikarya</taxon>
        <taxon>Ascomycota</taxon>
        <taxon>Pezizomycotina</taxon>
        <taxon>Dothideomycetes</taxon>
        <taxon>Pleosporomycetidae</taxon>
        <taxon>Aulographales</taxon>
        <taxon>Rhizodiscinaceae</taxon>
        <taxon>Rhizodiscina</taxon>
    </lineage>
</organism>
<dbReference type="InterPro" id="IPR007594">
    <property type="entry name" value="RFT1"/>
</dbReference>
<dbReference type="GO" id="GO:0034203">
    <property type="term" value="P:glycolipid translocation"/>
    <property type="evidence" value="ECO:0007669"/>
    <property type="project" value="TreeGrafter"/>
</dbReference>
<name>A0A9P4INQ7_9PEZI</name>
<dbReference type="EMBL" id="ML978123">
    <property type="protein sequence ID" value="KAF2101476.1"/>
    <property type="molecule type" value="Genomic_DNA"/>
</dbReference>
<comment type="pathway">
    <text evidence="2">Protein modification; protein glycosylation.</text>
</comment>
<keyword evidence="5 10" id="KW-0256">Endoplasmic reticulum</keyword>
<evidence type="ECO:0000256" key="9">
    <source>
        <dbReference type="ARBA" id="ARBA00045912"/>
    </source>
</evidence>
<gene>
    <name evidence="11" type="ORF">NA57DRAFT_35009</name>
</gene>
<keyword evidence="4 10" id="KW-0812">Transmembrane</keyword>
<accession>A0A9P4INQ7</accession>
<evidence type="ECO:0000256" key="8">
    <source>
        <dbReference type="ARBA" id="ARBA00044793"/>
    </source>
</evidence>
<dbReference type="OrthoDB" id="9979195at2759"/>
<evidence type="ECO:0000256" key="4">
    <source>
        <dbReference type="ARBA" id="ARBA00022692"/>
    </source>
</evidence>
<evidence type="ECO:0000256" key="5">
    <source>
        <dbReference type="ARBA" id="ARBA00022824"/>
    </source>
</evidence>
<dbReference type="Proteomes" id="UP000799772">
    <property type="component" value="Unassembled WGS sequence"/>
</dbReference>
<evidence type="ECO:0000313" key="12">
    <source>
        <dbReference type="Proteomes" id="UP000799772"/>
    </source>
</evidence>
<dbReference type="AlphaFoldDB" id="A0A9P4INQ7"/>
<evidence type="ECO:0000256" key="10">
    <source>
        <dbReference type="RuleBase" id="RU365067"/>
    </source>
</evidence>
<feature type="transmembrane region" description="Helical" evidence="10">
    <location>
        <begin position="84"/>
        <end position="104"/>
    </location>
</feature>
<sequence length="543" mass="58730">MADAEKSLSASAAAGASYLILLQLLSRALTFALNQILLRFLSPELLGISAQLELYSISVLYFSRESIRVAVQRQAQGVQTVVNLSYLAILAGVPLSYFLGWLYLRADVPRVPFFVESLVIYGVACVIELLSEPAFVAAQQKLLYKIRASAETAATISRCLITCGTAIWASKSGRDVSVLPFAMGQISYAVVLLLVYTLHVQSSIRTESFSLLPSKLQSKPTEQQPYLSLLSRPLTQLSISLTLQSSLKYILTQADALLITALASLADQGAYALASNYGGLVARMVFQPIEESSRNLFAKLCTQVTEPEQSIANVAKSDKPNESTKKENPNIRQASRILTTILHLYLIVSLLALSLGPHIAPLLLRLIAGSRWTTTSAPSVLATYTYYIPLLALNGVIEAFVSAVATNADLYAQGLFMGFFSVAFAGAAYLFVRVWELGGSGLVWANCVNMALRIVWGSWFIGKWFRTNGEGFDFLATLPNAMSAAAAVAAEAALRSPVGPAASEGFVGQLLRAGAIAAGLGVSILFFERNFFIQSYSMLRPKR</sequence>
<evidence type="ECO:0000313" key="11">
    <source>
        <dbReference type="EMBL" id="KAF2101476.1"/>
    </source>
</evidence>
<feature type="transmembrane region" description="Helical" evidence="10">
    <location>
        <begin position="506"/>
        <end position="527"/>
    </location>
</feature>
<dbReference type="GO" id="GO:0005789">
    <property type="term" value="C:endoplasmic reticulum membrane"/>
    <property type="evidence" value="ECO:0007669"/>
    <property type="project" value="UniProtKB-SubCell"/>
</dbReference>
<feature type="transmembrane region" description="Helical" evidence="10">
    <location>
        <begin position="474"/>
        <end position="494"/>
    </location>
</feature>
<evidence type="ECO:0000256" key="1">
    <source>
        <dbReference type="ARBA" id="ARBA00004477"/>
    </source>
</evidence>
<protein>
    <recommendedName>
        <fullName evidence="8 10">Man(5)GlcNAc(2)-PP-dolichol translocation protein RFT1</fullName>
    </recommendedName>
</protein>
<comment type="function">
    <text evidence="9 10">Intramembrane glycolipid transporter that operates in the biosynthetic pathway of dolichol-linked oligosaccharides, the glycan precursors employed in protein asparagine (N)-glycosylation. The sequential addition of sugars to dolichol pyrophosphate produces dolichol-linked oligosaccharides containing fourteen sugars, including two GlcNAcs, nine mannoses and three glucoses. Once assembled, the oligosaccharide is transferred from the lipid to nascent proteins by oligosaccharyltransferases. The assembly of dolichol-linked oligosaccharides begins on the cytosolic side of the endoplasmic reticulum membrane and finishes in its lumen. RFT1 could mediate the translocation of the cytosolically oriented intermediate DolPP-GlcNAc2Man5, produced by ALG11, into the ER lumen where dolichol-linked oligosaccharides assembly continues. However, the intramembrane lipid transporter activity could not be confirmed in vitro.</text>
</comment>
<keyword evidence="10" id="KW-0813">Transport</keyword>
<evidence type="ECO:0000256" key="2">
    <source>
        <dbReference type="ARBA" id="ARBA00004922"/>
    </source>
</evidence>
<comment type="similarity">
    <text evidence="3 10">Belongs to the RFT1 family.</text>
</comment>
<evidence type="ECO:0000256" key="7">
    <source>
        <dbReference type="ARBA" id="ARBA00023136"/>
    </source>
</evidence>
<comment type="caution">
    <text evidence="11">The sequence shown here is derived from an EMBL/GenBank/DDBJ whole genome shotgun (WGS) entry which is preliminary data.</text>
</comment>
<evidence type="ECO:0000256" key="6">
    <source>
        <dbReference type="ARBA" id="ARBA00022989"/>
    </source>
</evidence>
<comment type="subcellular location">
    <subcellularLocation>
        <location evidence="1 10">Endoplasmic reticulum membrane</location>
        <topology evidence="1 10">Multi-pass membrane protein</topology>
    </subcellularLocation>
</comment>
<reference evidence="11" key="1">
    <citation type="journal article" date="2020" name="Stud. Mycol.">
        <title>101 Dothideomycetes genomes: a test case for predicting lifestyles and emergence of pathogens.</title>
        <authorList>
            <person name="Haridas S."/>
            <person name="Albert R."/>
            <person name="Binder M."/>
            <person name="Bloem J."/>
            <person name="Labutti K."/>
            <person name="Salamov A."/>
            <person name="Andreopoulos B."/>
            <person name="Baker S."/>
            <person name="Barry K."/>
            <person name="Bills G."/>
            <person name="Bluhm B."/>
            <person name="Cannon C."/>
            <person name="Castanera R."/>
            <person name="Culley D."/>
            <person name="Daum C."/>
            <person name="Ezra D."/>
            <person name="Gonzalez J."/>
            <person name="Henrissat B."/>
            <person name="Kuo A."/>
            <person name="Liang C."/>
            <person name="Lipzen A."/>
            <person name="Lutzoni F."/>
            <person name="Magnuson J."/>
            <person name="Mondo S."/>
            <person name="Nolan M."/>
            <person name="Ohm R."/>
            <person name="Pangilinan J."/>
            <person name="Park H.-J."/>
            <person name="Ramirez L."/>
            <person name="Alfaro M."/>
            <person name="Sun H."/>
            <person name="Tritt A."/>
            <person name="Yoshinaga Y."/>
            <person name="Zwiers L.-H."/>
            <person name="Turgeon B."/>
            <person name="Goodwin S."/>
            <person name="Spatafora J."/>
            <person name="Crous P."/>
            <person name="Grigoriev I."/>
        </authorList>
    </citation>
    <scope>NUCLEOTIDE SEQUENCE</scope>
    <source>
        <strain evidence="11">CBS 133067</strain>
    </source>
</reference>
<feature type="transmembrane region" description="Helical" evidence="10">
    <location>
        <begin position="12"/>
        <end position="33"/>
    </location>
</feature>
<evidence type="ECO:0000256" key="3">
    <source>
        <dbReference type="ARBA" id="ARBA00010288"/>
    </source>
</evidence>
<feature type="transmembrane region" description="Helical" evidence="10">
    <location>
        <begin position="384"/>
        <end position="403"/>
    </location>
</feature>
<feature type="transmembrane region" description="Helical" evidence="10">
    <location>
        <begin position="45"/>
        <end position="63"/>
    </location>
</feature>
<keyword evidence="12" id="KW-1185">Reference proteome</keyword>